<dbReference type="AlphaFoldDB" id="A0A3S1AM70"/>
<reference evidence="2" key="2">
    <citation type="journal article" date="2019" name="Genome Biol. Evol.">
        <title>Day and night: Metabolic profiles and evolutionary relationships of six axenic non-marine cyanobacteria.</title>
        <authorList>
            <person name="Will S.E."/>
            <person name="Henke P."/>
            <person name="Boedeker C."/>
            <person name="Huang S."/>
            <person name="Brinkmann H."/>
            <person name="Rohde M."/>
            <person name="Jarek M."/>
            <person name="Friedl T."/>
            <person name="Seufert S."/>
            <person name="Schumacher M."/>
            <person name="Overmann J."/>
            <person name="Neumann-Schaal M."/>
            <person name="Petersen J."/>
        </authorList>
    </citation>
    <scope>NUCLEOTIDE SEQUENCE [LARGE SCALE GENOMIC DNA]</scope>
    <source>
        <strain evidence="2">PCC 7102</strain>
    </source>
</reference>
<dbReference type="Pfam" id="PF13443">
    <property type="entry name" value="HTH_26"/>
    <property type="match status" value="1"/>
</dbReference>
<evidence type="ECO:0000313" key="2">
    <source>
        <dbReference type="EMBL" id="RUT04060.1"/>
    </source>
</evidence>
<dbReference type="InterPro" id="IPR001387">
    <property type="entry name" value="Cro/C1-type_HTH"/>
</dbReference>
<comment type="caution">
    <text evidence="2">The sequence shown here is derived from an EMBL/GenBank/DDBJ whole genome shotgun (WGS) entry which is preliminary data.</text>
</comment>
<dbReference type="Gene3D" id="1.10.260.40">
    <property type="entry name" value="lambda repressor-like DNA-binding domains"/>
    <property type="match status" value="1"/>
</dbReference>
<dbReference type="SUPFAM" id="SSF47413">
    <property type="entry name" value="lambda repressor-like DNA-binding domains"/>
    <property type="match status" value="1"/>
</dbReference>
<dbReference type="CDD" id="cd00093">
    <property type="entry name" value="HTH_XRE"/>
    <property type="match status" value="1"/>
</dbReference>
<organism evidence="2 3">
    <name type="scientific">Dulcicalothrix desertica PCC 7102</name>
    <dbReference type="NCBI Taxonomy" id="232991"/>
    <lineage>
        <taxon>Bacteria</taxon>
        <taxon>Bacillati</taxon>
        <taxon>Cyanobacteriota</taxon>
        <taxon>Cyanophyceae</taxon>
        <taxon>Nostocales</taxon>
        <taxon>Calotrichaceae</taxon>
        <taxon>Dulcicalothrix</taxon>
    </lineage>
</organism>
<dbReference type="InterPro" id="IPR010982">
    <property type="entry name" value="Lambda_DNA-bd_dom_sf"/>
</dbReference>
<evidence type="ECO:0000259" key="1">
    <source>
        <dbReference type="PROSITE" id="PS50943"/>
    </source>
</evidence>
<proteinExistence type="predicted"/>
<protein>
    <recommendedName>
        <fullName evidence="1">HTH cro/C1-type domain-containing protein</fullName>
    </recommendedName>
</protein>
<dbReference type="GO" id="GO:0003677">
    <property type="term" value="F:DNA binding"/>
    <property type="evidence" value="ECO:0007669"/>
    <property type="project" value="InterPro"/>
</dbReference>
<dbReference type="Proteomes" id="UP000271624">
    <property type="component" value="Unassembled WGS sequence"/>
</dbReference>
<dbReference type="PROSITE" id="PS50943">
    <property type="entry name" value="HTH_CROC1"/>
    <property type="match status" value="1"/>
</dbReference>
<name>A0A3S1AM70_9CYAN</name>
<keyword evidence="3" id="KW-1185">Reference proteome</keyword>
<evidence type="ECO:0000313" key="3">
    <source>
        <dbReference type="Proteomes" id="UP000271624"/>
    </source>
</evidence>
<dbReference type="OrthoDB" id="427043at2"/>
<sequence length="79" mass="9052">MAEKDPQLSQRQLAKEVGLDITTINRLFTNNFGRVDIATVEALCNYFDKGVGELFEMRKPEDIPQRKIRKRSTLDTAPL</sequence>
<reference evidence="2" key="1">
    <citation type="submission" date="2018-12" db="EMBL/GenBank/DDBJ databases">
        <authorList>
            <person name="Will S."/>
            <person name="Neumann-Schaal M."/>
            <person name="Henke P."/>
        </authorList>
    </citation>
    <scope>NUCLEOTIDE SEQUENCE</scope>
    <source>
        <strain evidence="2">PCC 7102</strain>
    </source>
</reference>
<feature type="domain" description="HTH cro/C1-type" evidence="1">
    <location>
        <begin position="8"/>
        <end position="54"/>
    </location>
</feature>
<dbReference type="EMBL" id="RSCL01000012">
    <property type="protein sequence ID" value="RUT04060.1"/>
    <property type="molecule type" value="Genomic_DNA"/>
</dbReference>
<accession>A0A3S1AM70</accession>
<gene>
    <name evidence="2" type="ORF">DSM106972_049740</name>
</gene>